<organism evidence="2 3">
    <name type="scientific">Streptomyces coelicolor (strain ATCC BAA-471 / A3(2) / M145)</name>
    <dbReference type="NCBI Taxonomy" id="100226"/>
    <lineage>
        <taxon>Bacteria</taxon>
        <taxon>Bacillati</taxon>
        <taxon>Actinomycetota</taxon>
        <taxon>Actinomycetes</taxon>
        <taxon>Kitasatosporales</taxon>
        <taxon>Streptomycetaceae</taxon>
        <taxon>Streptomyces</taxon>
        <taxon>Streptomyces albidoflavus group</taxon>
    </lineage>
</organism>
<accession>Q9X8E5</accession>
<feature type="domain" description="HTH cro/C1-type" evidence="1">
    <location>
        <begin position="72"/>
        <end position="101"/>
    </location>
</feature>
<dbReference type="GO" id="GO:0003677">
    <property type="term" value="F:DNA binding"/>
    <property type="evidence" value="ECO:0007669"/>
    <property type="project" value="UniProtKB-KW"/>
</dbReference>
<proteinExistence type="predicted"/>
<dbReference type="KEGG" id="sco:SCO3272"/>
<reference evidence="2 3" key="1">
    <citation type="journal article" date="1996" name="Mol. Microbiol.">
        <title>A set of ordered cosmids and a detailed genetic and physical map for the 8 Mb Streptomyces coelicolor A3(2) chromosome.</title>
        <authorList>
            <person name="Redenbach M."/>
            <person name="Kieser H.M."/>
            <person name="Denapaite D."/>
            <person name="Eichner A."/>
            <person name="Cullum J."/>
            <person name="Kinashi H."/>
            <person name="Hopwood D.A."/>
        </authorList>
    </citation>
    <scope>NUCLEOTIDE SEQUENCE [LARGE SCALE GENOMIC DNA]</scope>
    <source>
        <strain evidence="3">ATCC BAA-471 / A3(2) / M145</strain>
    </source>
</reference>
<sequence length="122" mass="13777">MREAAEIECAHQVQKVCEAQQGHGAHLRAAQGELMNHSTWRTRRTGRLEGEAVEYDQEYVDARLAGDLGQAVYDRRIELGLSRTELAERAGMTQPQVSRMEGATLCRRSRCCGAWPRPWTAH</sequence>
<dbReference type="InterPro" id="IPR010982">
    <property type="entry name" value="Lambda_DNA-bd_dom_sf"/>
</dbReference>
<dbReference type="Pfam" id="PF01381">
    <property type="entry name" value="HTH_3"/>
    <property type="match status" value="1"/>
</dbReference>
<dbReference type="InterPro" id="IPR001387">
    <property type="entry name" value="Cro/C1-type_HTH"/>
</dbReference>
<dbReference type="HOGENOM" id="CLU_164809_0_0_11"/>
<dbReference type="EMBL" id="AL939115">
    <property type="protein sequence ID" value="CAB40330.1"/>
    <property type="molecule type" value="Genomic_DNA"/>
</dbReference>
<dbReference type="OrthoDB" id="6401124at2"/>
<evidence type="ECO:0000259" key="1">
    <source>
        <dbReference type="PROSITE" id="PS50943"/>
    </source>
</evidence>
<dbReference type="PROSITE" id="PS50943">
    <property type="entry name" value="HTH_CROC1"/>
    <property type="match status" value="1"/>
</dbReference>
<dbReference type="eggNOG" id="COG3620">
    <property type="taxonomic scope" value="Bacteria"/>
</dbReference>
<gene>
    <name evidence="2" type="ordered locus">SCO3272</name>
    <name evidence="2" type="ORF">SCE39.22c</name>
</gene>
<dbReference type="STRING" id="100226.gene:17760891"/>
<dbReference type="EMBL" id="AL645882">
    <property type="protein sequence ID" value="CAB40330.1"/>
    <property type="molecule type" value="Genomic_DNA"/>
</dbReference>
<dbReference type="PATRIC" id="fig|100226.15.peg.3332"/>
<reference evidence="2 3" key="2">
    <citation type="journal article" date="2002" name="Nature">
        <title>Complete genome sequence of the model actinomycete Streptomyces coelicolor A3(2).</title>
        <authorList>
            <person name="Bentley S.D."/>
            <person name="Chater K.F."/>
            <person name="Cerdeno-Tarraga A.M."/>
            <person name="Challis G.L."/>
            <person name="Thomson N.R."/>
            <person name="James K.D."/>
            <person name="Harris D.E."/>
            <person name="Quail M.A."/>
            <person name="Kieser H."/>
            <person name="Harper D."/>
            <person name="Bateman A."/>
            <person name="Brown S."/>
            <person name="Chandra G."/>
            <person name="Chen C.W."/>
            <person name="Collins M."/>
            <person name="Cronin A."/>
            <person name="Fraser A."/>
            <person name="Goble A."/>
            <person name="Hidalgo J."/>
            <person name="Hornsby T."/>
            <person name="Howarth S."/>
            <person name="Huang C.H."/>
            <person name="Kieser T."/>
            <person name="Larke L."/>
            <person name="Murphy L."/>
            <person name="Oliver K."/>
            <person name="O'Neil S."/>
            <person name="Rabbinowitsch E."/>
            <person name="Rajandream M.A."/>
            <person name="Rutherford K."/>
            <person name="Rutter S."/>
            <person name="Seeger K."/>
            <person name="Saunders D."/>
            <person name="Sharp S."/>
            <person name="Squares R."/>
            <person name="Squares S."/>
            <person name="Taylor K."/>
            <person name="Warren T."/>
            <person name="Wietzorrek A."/>
            <person name="Woodward J."/>
            <person name="Barrell B.G."/>
            <person name="Parkhill J."/>
            <person name="Hopwood D.A."/>
        </authorList>
    </citation>
    <scope>NUCLEOTIDE SEQUENCE [LARGE SCALE GENOMIC DNA]</scope>
    <source>
        <strain evidence="3">ATCC BAA-471 / A3(2) / M145</strain>
    </source>
</reference>
<dbReference type="SUPFAM" id="SSF47413">
    <property type="entry name" value="lambda repressor-like DNA-binding domains"/>
    <property type="match status" value="1"/>
</dbReference>
<evidence type="ECO:0000313" key="3">
    <source>
        <dbReference type="Proteomes" id="UP000001973"/>
    </source>
</evidence>
<dbReference type="PIR" id="T36232">
    <property type="entry name" value="T36232"/>
</dbReference>
<evidence type="ECO:0000313" key="2">
    <source>
        <dbReference type="EMBL" id="CAB40330.1"/>
    </source>
</evidence>
<dbReference type="InParanoid" id="Q9X8E5"/>
<dbReference type="AlphaFoldDB" id="Q9X8E5"/>
<protein>
    <submittedName>
        <fullName evidence="2">DNA-binding protein</fullName>
    </submittedName>
</protein>
<dbReference type="PaxDb" id="100226-SCO3272"/>
<keyword evidence="3" id="KW-1185">Reference proteome</keyword>
<keyword evidence="2" id="KW-0238">DNA-binding</keyword>
<dbReference type="CDD" id="cd00093">
    <property type="entry name" value="HTH_XRE"/>
    <property type="match status" value="1"/>
</dbReference>
<name>Q9X8E5_STRCO</name>
<dbReference type="Gene3D" id="1.10.260.40">
    <property type="entry name" value="lambda repressor-like DNA-binding domains"/>
    <property type="match status" value="1"/>
</dbReference>
<dbReference type="Proteomes" id="UP000001973">
    <property type="component" value="Chromosome"/>
</dbReference>